<keyword evidence="5" id="KW-1015">Disulfide bond</keyword>
<dbReference type="EMBL" id="CP111024">
    <property type="protein sequence ID" value="WAR24056.1"/>
    <property type="molecule type" value="Genomic_DNA"/>
</dbReference>
<feature type="domain" description="VWFD" evidence="7">
    <location>
        <begin position="332"/>
        <end position="414"/>
    </location>
</feature>
<dbReference type="PROSITE" id="PS51233">
    <property type="entry name" value="VWFD"/>
    <property type="match status" value="1"/>
</dbReference>
<dbReference type="PROSITE" id="PS50856">
    <property type="entry name" value="AMOP"/>
    <property type="match status" value="1"/>
</dbReference>
<feature type="non-terminal residue" evidence="8">
    <location>
        <position position="414"/>
    </location>
</feature>
<gene>
    <name evidence="8" type="ORF">MAR_037725</name>
</gene>
<dbReference type="InterPro" id="IPR005533">
    <property type="entry name" value="AMOP_dom"/>
</dbReference>
<evidence type="ECO:0000256" key="5">
    <source>
        <dbReference type="ARBA" id="ARBA00023157"/>
    </source>
</evidence>
<dbReference type="Proteomes" id="UP001164746">
    <property type="component" value="Chromosome 13"/>
</dbReference>
<keyword evidence="3" id="KW-1133">Transmembrane helix</keyword>
<comment type="subcellular location">
    <subcellularLocation>
        <location evidence="1">Membrane</location>
    </subcellularLocation>
</comment>
<dbReference type="InterPro" id="IPR003886">
    <property type="entry name" value="NIDO_dom"/>
</dbReference>
<dbReference type="PANTHER" id="PTHR13802:SF52">
    <property type="entry name" value="MUCIN-4"/>
    <property type="match status" value="1"/>
</dbReference>
<dbReference type="Pfam" id="PF00094">
    <property type="entry name" value="VWD"/>
    <property type="match status" value="1"/>
</dbReference>
<proteinExistence type="predicted"/>
<dbReference type="PANTHER" id="PTHR13802">
    <property type="entry name" value="MUCIN 4-RELATED"/>
    <property type="match status" value="1"/>
</dbReference>
<evidence type="ECO:0000259" key="6">
    <source>
        <dbReference type="PROSITE" id="PS50856"/>
    </source>
</evidence>
<dbReference type="SMART" id="SM00539">
    <property type="entry name" value="NIDO"/>
    <property type="match status" value="1"/>
</dbReference>
<sequence length="414" mass="48225">KPSPPSDRLDLSKFGERVLIAPYFANFNRKNGLVSFRTYDIFNNNQELEDNRDVISMVDHIVQKFGGLQSFSTKFLLIATWENLQKGQGQNVDQESVTFQMNLASNGSYTFALFTYGNERIMWNMEKKQDPKIWIGFYAEKNRFYTHPFSFSNNALRMDTVEIGQSEKLKGVLLQPLTQYGKTKPNYDVNCISWYNRNSHEKFRMNQISSLLPHCPCDIDLGRFDPWFWNLQKYRWHGQQGYGCVDMLQRPDSIYTQYGKSCCYDLNTRLLVFERPYAGSFRMFNPHILTNEKQHYENDILPKEWCCNLSDFCNLYYELRPTGSCYRKSPYSFGSFWGDPHFQTLDGMNFTFNGLGEFTLLQIETANMSYYLQARTTRAVKQDGNVSDATIFSAFASMDDTGANIHVELNQAKT</sequence>
<evidence type="ECO:0000256" key="4">
    <source>
        <dbReference type="ARBA" id="ARBA00023136"/>
    </source>
</evidence>
<evidence type="ECO:0000313" key="9">
    <source>
        <dbReference type="Proteomes" id="UP001164746"/>
    </source>
</evidence>
<evidence type="ECO:0000256" key="1">
    <source>
        <dbReference type="ARBA" id="ARBA00004370"/>
    </source>
</evidence>
<evidence type="ECO:0000259" key="7">
    <source>
        <dbReference type="PROSITE" id="PS51233"/>
    </source>
</evidence>
<evidence type="ECO:0000313" key="8">
    <source>
        <dbReference type="EMBL" id="WAR24056.1"/>
    </source>
</evidence>
<keyword evidence="4" id="KW-0472">Membrane</keyword>
<reference evidence="8" key="1">
    <citation type="submission" date="2022-11" db="EMBL/GenBank/DDBJ databases">
        <title>Centuries of genome instability and evolution in soft-shell clam transmissible cancer (bioRxiv).</title>
        <authorList>
            <person name="Hart S.F.M."/>
            <person name="Yonemitsu M.A."/>
            <person name="Giersch R.M."/>
            <person name="Beal B.F."/>
            <person name="Arriagada G."/>
            <person name="Davis B.W."/>
            <person name="Ostrander E.A."/>
            <person name="Goff S.P."/>
            <person name="Metzger M.J."/>
        </authorList>
    </citation>
    <scope>NUCLEOTIDE SEQUENCE</scope>
    <source>
        <strain evidence="8">MELC-2E11</strain>
        <tissue evidence="8">Siphon/mantle</tissue>
    </source>
</reference>
<accession>A0ABY7FY40</accession>
<evidence type="ECO:0000256" key="3">
    <source>
        <dbReference type="ARBA" id="ARBA00022989"/>
    </source>
</evidence>
<name>A0ABY7FY40_MYAAR</name>
<evidence type="ECO:0000256" key="2">
    <source>
        <dbReference type="ARBA" id="ARBA00022692"/>
    </source>
</evidence>
<dbReference type="Pfam" id="PF06119">
    <property type="entry name" value="NIDO"/>
    <property type="match status" value="1"/>
</dbReference>
<organism evidence="8 9">
    <name type="scientific">Mya arenaria</name>
    <name type="common">Soft-shell clam</name>
    <dbReference type="NCBI Taxonomy" id="6604"/>
    <lineage>
        <taxon>Eukaryota</taxon>
        <taxon>Metazoa</taxon>
        <taxon>Spiralia</taxon>
        <taxon>Lophotrochozoa</taxon>
        <taxon>Mollusca</taxon>
        <taxon>Bivalvia</taxon>
        <taxon>Autobranchia</taxon>
        <taxon>Heteroconchia</taxon>
        <taxon>Euheterodonta</taxon>
        <taxon>Imparidentia</taxon>
        <taxon>Neoheterodontei</taxon>
        <taxon>Myida</taxon>
        <taxon>Myoidea</taxon>
        <taxon>Myidae</taxon>
        <taxon>Mya</taxon>
    </lineage>
</organism>
<feature type="non-terminal residue" evidence="8">
    <location>
        <position position="1"/>
    </location>
</feature>
<dbReference type="InterPro" id="IPR051495">
    <property type="entry name" value="Epithelial_Barrier/Signaling"/>
</dbReference>
<keyword evidence="9" id="KW-1185">Reference proteome</keyword>
<dbReference type="SMART" id="SM00723">
    <property type="entry name" value="AMOP"/>
    <property type="match status" value="1"/>
</dbReference>
<keyword evidence="2" id="KW-0812">Transmembrane</keyword>
<protein>
    <submittedName>
        <fullName evidence="8">MUC4-like protein</fullName>
    </submittedName>
</protein>
<dbReference type="InterPro" id="IPR001846">
    <property type="entry name" value="VWF_type-D"/>
</dbReference>
<feature type="domain" description="AMOP" evidence="6">
    <location>
        <begin position="183"/>
        <end position="320"/>
    </location>
</feature>